<evidence type="ECO:0000313" key="2">
    <source>
        <dbReference type="EMBL" id="TQV73895.1"/>
    </source>
</evidence>
<dbReference type="OrthoDB" id="9902555at2"/>
<proteinExistence type="predicted"/>
<name>A0A545T9L2_9GAMM</name>
<dbReference type="EMBL" id="VIKR01000003">
    <property type="protein sequence ID" value="TQV73895.1"/>
    <property type="molecule type" value="Genomic_DNA"/>
</dbReference>
<feature type="transmembrane region" description="Helical" evidence="1">
    <location>
        <begin position="14"/>
        <end position="32"/>
    </location>
</feature>
<dbReference type="RefSeq" id="WP_142942602.1">
    <property type="nucleotide sequence ID" value="NZ_VIKR01000003.1"/>
</dbReference>
<dbReference type="Proteomes" id="UP000317839">
    <property type="component" value="Unassembled WGS sequence"/>
</dbReference>
<accession>A0A545T9L2</accession>
<comment type="caution">
    <text evidence="2">The sequence shown here is derived from an EMBL/GenBank/DDBJ whole genome shotgun (WGS) entry which is preliminary data.</text>
</comment>
<reference evidence="2 3" key="1">
    <citation type="submission" date="2019-06" db="EMBL/GenBank/DDBJ databases">
        <title>Draft genome of Aliikangiella marina GYP-15.</title>
        <authorList>
            <person name="Wang G."/>
        </authorList>
    </citation>
    <scope>NUCLEOTIDE SEQUENCE [LARGE SCALE GENOMIC DNA]</scope>
    <source>
        <strain evidence="2 3">GYP-15</strain>
    </source>
</reference>
<keyword evidence="3" id="KW-1185">Reference proteome</keyword>
<evidence type="ECO:0000313" key="3">
    <source>
        <dbReference type="Proteomes" id="UP000317839"/>
    </source>
</evidence>
<evidence type="ECO:0000256" key="1">
    <source>
        <dbReference type="SAM" id="Phobius"/>
    </source>
</evidence>
<protein>
    <submittedName>
        <fullName evidence="2">Uncharacterized protein</fullName>
    </submittedName>
</protein>
<keyword evidence="1" id="KW-0812">Transmembrane</keyword>
<keyword evidence="1" id="KW-1133">Transmembrane helix</keyword>
<dbReference type="AlphaFoldDB" id="A0A545T9L2"/>
<keyword evidence="1" id="KW-0472">Membrane</keyword>
<organism evidence="2 3">
    <name type="scientific">Aliikangiella marina</name>
    <dbReference type="NCBI Taxonomy" id="1712262"/>
    <lineage>
        <taxon>Bacteria</taxon>
        <taxon>Pseudomonadati</taxon>
        <taxon>Pseudomonadota</taxon>
        <taxon>Gammaproteobacteria</taxon>
        <taxon>Oceanospirillales</taxon>
        <taxon>Pleioneaceae</taxon>
        <taxon>Aliikangiella</taxon>
    </lineage>
</organism>
<sequence length="140" mass="16400">MKENKLYKKYAKKLGEFVLILVIVFIVRNIFFPSPQLDEWRSLPPILLQAKSQTDVAAFIEEFKVNEVALEKELNVIGISIEEFKSSVEIGFMLDHPKDKKYGVTFVFRSSIDHELLSPAYTNIVNDFWKRYKLEHNSEE</sequence>
<gene>
    <name evidence="2" type="ORF">FLL45_13605</name>
</gene>